<dbReference type="PANTHER" id="PTHR28307">
    <property type="entry name" value="PROTEIN PAL1"/>
    <property type="match status" value="1"/>
</dbReference>
<feature type="compositionally biased region" description="Basic and acidic residues" evidence="1">
    <location>
        <begin position="1"/>
        <end position="41"/>
    </location>
</feature>
<protein>
    <submittedName>
        <fullName evidence="2">Pal1-domain-containing protein</fullName>
    </submittedName>
</protein>
<dbReference type="EMBL" id="ML977163">
    <property type="protein sequence ID" value="KAF1985312.1"/>
    <property type="molecule type" value="Genomic_DNA"/>
</dbReference>
<reference evidence="2" key="1">
    <citation type="journal article" date="2020" name="Stud. Mycol.">
        <title>101 Dothideomycetes genomes: a test case for predicting lifestyles and emergence of pathogens.</title>
        <authorList>
            <person name="Haridas S."/>
            <person name="Albert R."/>
            <person name="Binder M."/>
            <person name="Bloem J."/>
            <person name="Labutti K."/>
            <person name="Salamov A."/>
            <person name="Andreopoulos B."/>
            <person name="Baker S."/>
            <person name="Barry K."/>
            <person name="Bills G."/>
            <person name="Bluhm B."/>
            <person name="Cannon C."/>
            <person name="Castanera R."/>
            <person name="Culley D."/>
            <person name="Daum C."/>
            <person name="Ezra D."/>
            <person name="Gonzalez J."/>
            <person name="Henrissat B."/>
            <person name="Kuo A."/>
            <person name="Liang C."/>
            <person name="Lipzen A."/>
            <person name="Lutzoni F."/>
            <person name="Magnuson J."/>
            <person name="Mondo S."/>
            <person name="Nolan M."/>
            <person name="Ohm R."/>
            <person name="Pangilinan J."/>
            <person name="Park H.-J."/>
            <person name="Ramirez L."/>
            <person name="Alfaro M."/>
            <person name="Sun H."/>
            <person name="Tritt A."/>
            <person name="Yoshinaga Y."/>
            <person name="Zwiers L.-H."/>
            <person name="Turgeon B."/>
            <person name="Goodwin S."/>
            <person name="Spatafora J."/>
            <person name="Crous P."/>
            <person name="Grigoriev I."/>
        </authorList>
    </citation>
    <scope>NUCLEOTIDE SEQUENCE</scope>
    <source>
        <strain evidence="2">CBS 113979</strain>
    </source>
</reference>
<keyword evidence="3" id="KW-1185">Reference proteome</keyword>
<dbReference type="Proteomes" id="UP000800041">
    <property type="component" value="Unassembled WGS sequence"/>
</dbReference>
<feature type="compositionally biased region" description="Basic and acidic residues" evidence="1">
    <location>
        <begin position="331"/>
        <end position="350"/>
    </location>
</feature>
<dbReference type="PANTHER" id="PTHR28307:SF2">
    <property type="entry name" value="PROTEIN PAL1"/>
    <property type="match status" value="1"/>
</dbReference>
<dbReference type="Pfam" id="PF08316">
    <property type="entry name" value="Pal1"/>
    <property type="match status" value="1"/>
</dbReference>
<gene>
    <name evidence="2" type="ORF">K402DRAFT_334711</name>
</gene>
<accession>A0A6G1GWX5</accession>
<feature type="region of interest" description="Disordered" evidence="1">
    <location>
        <begin position="214"/>
        <end position="377"/>
    </location>
</feature>
<dbReference type="OrthoDB" id="5352132at2759"/>
<feature type="compositionally biased region" description="Basic residues" evidence="1">
    <location>
        <begin position="233"/>
        <end position="244"/>
    </location>
</feature>
<sequence length="377" mass="41775">MRPRPRQEELDVFESPEKRENRRPRRNSESSIIDRSEEERRRRERRRLRAEREAKEGKDGKDSKDGKPREGSSRPRRQRGLDIIDKLDVTGIYGAGLFHHDGPFDACNPHRNRKKDTRAPMQAFPVGSKNNALGGSGPLNKNIDIQQFNGTGAEGFTDFNTGARDEFGRKRPSLEARAMSFNPTERVEPVHGEETVGLGTSTFLEGAPASRVAIQRRESQTNTEMAAGAAGLQRKKSLAQRIRGRGMSGSRPSRELRYGNAEASSPESPQPRPVMAQSAGGPAKMNESNPFFNQYGNENNSKANGASIKIAETDLETKPGRARAPSSPMRGLERRRTADSPGEREREAEPKSSGGFLSRVKSLKGGKRPRPERPLGV</sequence>
<dbReference type="InterPro" id="IPR013226">
    <property type="entry name" value="Pal1"/>
</dbReference>
<feature type="compositionally biased region" description="Basic and acidic residues" evidence="1">
    <location>
        <begin position="50"/>
        <end position="85"/>
    </location>
</feature>
<evidence type="ECO:0000313" key="3">
    <source>
        <dbReference type="Proteomes" id="UP000800041"/>
    </source>
</evidence>
<feature type="region of interest" description="Disordered" evidence="1">
    <location>
        <begin position="1"/>
        <end position="85"/>
    </location>
</feature>
<name>A0A6G1GWX5_9PEZI</name>
<proteinExistence type="predicted"/>
<feature type="compositionally biased region" description="Polar residues" evidence="1">
    <location>
        <begin position="286"/>
        <end position="304"/>
    </location>
</feature>
<evidence type="ECO:0000313" key="2">
    <source>
        <dbReference type="EMBL" id="KAF1985312.1"/>
    </source>
</evidence>
<evidence type="ECO:0000256" key="1">
    <source>
        <dbReference type="SAM" id="MobiDB-lite"/>
    </source>
</evidence>
<dbReference type="GO" id="GO:0005737">
    <property type="term" value="C:cytoplasm"/>
    <property type="evidence" value="ECO:0007669"/>
    <property type="project" value="TreeGrafter"/>
</dbReference>
<dbReference type="AlphaFoldDB" id="A0A6G1GWX5"/>
<organism evidence="2 3">
    <name type="scientific">Aulographum hederae CBS 113979</name>
    <dbReference type="NCBI Taxonomy" id="1176131"/>
    <lineage>
        <taxon>Eukaryota</taxon>
        <taxon>Fungi</taxon>
        <taxon>Dikarya</taxon>
        <taxon>Ascomycota</taxon>
        <taxon>Pezizomycotina</taxon>
        <taxon>Dothideomycetes</taxon>
        <taxon>Pleosporomycetidae</taxon>
        <taxon>Aulographales</taxon>
        <taxon>Aulographaceae</taxon>
    </lineage>
</organism>